<gene>
    <name evidence="2" type="ORF">P43SY_010747</name>
</gene>
<dbReference type="EMBL" id="JAKCXM010001898">
    <property type="protein sequence ID" value="KAJ0390590.1"/>
    <property type="molecule type" value="Genomic_DNA"/>
</dbReference>
<name>A0AAD5Q199_PYTIN</name>
<evidence type="ECO:0000256" key="1">
    <source>
        <dbReference type="SAM" id="MobiDB-lite"/>
    </source>
</evidence>
<feature type="region of interest" description="Disordered" evidence="1">
    <location>
        <begin position="98"/>
        <end position="120"/>
    </location>
</feature>
<dbReference type="Gene3D" id="3.40.50.1820">
    <property type="entry name" value="alpha/beta hydrolase"/>
    <property type="match status" value="1"/>
</dbReference>
<dbReference type="Proteomes" id="UP001209570">
    <property type="component" value="Unassembled WGS sequence"/>
</dbReference>
<evidence type="ECO:0000313" key="2">
    <source>
        <dbReference type="EMBL" id="KAJ0390590.1"/>
    </source>
</evidence>
<reference evidence="2" key="1">
    <citation type="submission" date="2021-12" db="EMBL/GenBank/DDBJ databases">
        <title>Prjna785345.</title>
        <authorList>
            <person name="Rujirawat T."/>
            <person name="Krajaejun T."/>
        </authorList>
    </citation>
    <scope>NUCLEOTIDE SEQUENCE</scope>
    <source>
        <strain evidence="2">Pi057C3</strain>
    </source>
</reference>
<protein>
    <submittedName>
        <fullName evidence="2">Uncharacterized protein</fullName>
    </submittedName>
</protein>
<dbReference type="InterPro" id="IPR029058">
    <property type="entry name" value="AB_hydrolase_fold"/>
</dbReference>
<keyword evidence="3" id="KW-1185">Reference proteome</keyword>
<proteinExistence type="predicted"/>
<dbReference type="AlphaFoldDB" id="A0AAD5Q199"/>
<evidence type="ECO:0000313" key="3">
    <source>
        <dbReference type="Proteomes" id="UP001209570"/>
    </source>
</evidence>
<organism evidence="2 3">
    <name type="scientific">Pythium insidiosum</name>
    <name type="common">Pythiosis disease agent</name>
    <dbReference type="NCBI Taxonomy" id="114742"/>
    <lineage>
        <taxon>Eukaryota</taxon>
        <taxon>Sar</taxon>
        <taxon>Stramenopiles</taxon>
        <taxon>Oomycota</taxon>
        <taxon>Peronosporomycetes</taxon>
        <taxon>Pythiales</taxon>
        <taxon>Pythiaceae</taxon>
        <taxon>Pythium</taxon>
    </lineage>
</organism>
<accession>A0AAD5Q199</accession>
<comment type="caution">
    <text evidence="2">The sequence shown here is derived from an EMBL/GenBank/DDBJ whole genome shotgun (WGS) entry which is preliminary data.</text>
</comment>
<sequence>MLLPLQPLGTFIGGRFGPNNGFSEEWQRNDGVVPTISMDKDERGQIRSFDGVSVRGQWNRMPQLNRMDHLAVVGVTLHTQVKDFYMAHAQLLASLPESSTKRNLQETGAGTGTGAAVAPMAPPSTVGELIRAVVALNSAAEEVKTEQDLLRLCADASTDAARAYCSTMLKAPMRRLRGVRA</sequence>